<dbReference type="RefSeq" id="WP_099149794.1">
    <property type="nucleotide sequence ID" value="NZ_PDUD01000017.1"/>
</dbReference>
<evidence type="ECO:0000259" key="3">
    <source>
        <dbReference type="Pfam" id="PF00884"/>
    </source>
</evidence>
<dbReference type="Gene3D" id="3.40.720.10">
    <property type="entry name" value="Alkaline Phosphatase, subunit A"/>
    <property type="match status" value="1"/>
</dbReference>
<reference evidence="4 5" key="1">
    <citation type="submission" date="2017-10" db="EMBL/GenBank/DDBJ databases">
        <title>The draft genome sequence of Lewinella nigricans NBRC 102662.</title>
        <authorList>
            <person name="Wang K."/>
        </authorList>
    </citation>
    <scope>NUCLEOTIDE SEQUENCE [LARGE SCALE GENOMIC DNA]</scope>
    <source>
        <strain evidence="4 5">NBRC 102662</strain>
    </source>
</reference>
<dbReference type="EMBL" id="PDUD01000017">
    <property type="protein sequence ID" value="PHN06539.1"/>
    <property type="molecule type" value="Genomic_DNA"/>
</dbReference>
<dbReference type="PANTHER" id="PTHR42693:SF53">
    <property type="entry name" value="ENDO-4-O-SULFATASE"/>
    <property type="match status" value="1"/>
</dbReference>
<comment type="similarity">
    <text evidence="1">Belongs to the sulfatase family.</text>
</comment>
<evidence type="ECO:0000313" key="4">
    <source>
        <dbReference type="EMBL" id="PHN06539.1"/>
    </source>
</evidence>
<comment type="caution">
    <text evidence="4">The sequence shown here is derived from an EMBL/GenBank/DDBJ whole genome shotgun (WGS) entry which is preliminary data.</text>
</comment>
<name>A0A2D0NEC8_FLAN2</name>
<organism evidence="4 5">
    <name type="scientific">Flavilitoribacter nigricans (strain ATCC 23147 / DSM 23189 / NBRC 102662 / NCIMB 1420 / SS-2)</name>
    <name type="common">Lewinella nigricans</name>
    <dbReference type="NCBI Taxonomy" id="1122177"/>
    <lineage>
        <taxon>Bacteria</taxon>
        <taxon>Pseudomonadati</taxon>
        <taxon>Bacteroidota</taxon>
        <taxon>Saprospiria</taxon>
        <taxon>Saprospirales</taxon>
        <taxon>Lewinellaceae</taxon>
        <taxon>Flavilitoribacter</taxon>
    </lineage>
</organism>
<dbReference type="InterPro" id="IPR050738">
    <property type="entry name" value="Sulfatase"/>
</dbReference>
<dbReference type="InterPro" id="IPR017850">
    <property type="entry name" value="Alkaline_phosphatase_core_sf"/>
</dbReference>
<accession>A0A2D0NEC8</accession>
<dbReference type="InterPro" id="IPR000917">
    <property type="entry name" value="Sulfatase_N"/>
</dbReference>
<protein>
    <submittedName>
        <fullName evidence="4">Sulfatase</fullName>
    </submittedName>
</protein>
<evidence type="ECO:0000313" key="5">
    <source>
        <dbReference type="Proteomes" id="UP000223913"/>
    </source>
</evidence>
<evidence type="ECO:0000256" key="1">
    <source>
        <dbReference type="ARBA" id="ARBA00008779"/>
    </source>
</evidence>
<dbReference type="SUPFAM" id="SSF53649">
    <property type="entry name" value="Alkaline phosphatase-like"/>
    <property type="match status" value="1"/>
</dbReference>
<gene>
    <name evidence="4" type="ORF">CRP01_09550</name>
</gene>
<dbReference type="PANTHER" id="PTHR42693">
    <property type="entry name" value="ARYLSULFATASE FAMILY MEMBER"/>
    <property type="match status" value="1"/>
</dbReference>
<feature type="domain" description="Sulfatase N-terminal" evidence="3">
    <location>
        <begin position="33"/>
        <end position="346"/>
    </location>
</feature>
<dbReference type="Pfam" id="PF00884">
    <property type="entry name" value="Sulfatase"/>
    <property type="match status" value="1"/>
</dbReference>
<evidence type="ECO:0000256" key="2">
    <source>
        <dbReference type="ARBA" id="ARBA00022801"/>
    </source>
</evidence>
<dbReference type="Proteomes" id="UP000223913">
    <property type="component" value="Unassembled WGS sequence"/>
</dbReference>
<dbReference type="Gene3D" id="3.30.1120.10">
    <property type="match status" value="1"/>
</dbReference>
<sequence length="446" mass="50604">MSKQHLSTCLLLITTLLTACQDQDHPSDNTAPPNIILIMADDLGHAGIGCFGNEEIQTPNLDRMAAGGIRFTNFYANSTVCTPTRAALLTGRYQQRSGMEGVIYVKGPTREVGMSPAEITVAELLGERGYATGIMGKWHLGYQPSFFPTEQGFDEFYGYVSGNIDFHSHYDNAGIYDWWHDQDSLVEEGYVTDLITRHALDFIEKNKDQPFFLYIPHEAPHAPYQGRNDLGYRFPGEEFSYYGPVEDKDATYREMVEVMDEGIGKIIDRLQQLQLDKNTVVVFISDNGAERDYGHNGSLRGWKTNLFEGGIRVPGIVWWPGRIANRTVEQAVMSFDWMPTFLSLSGTPLPEDLELDGQDLSALLLENEPLPQRPLFWRYRKQKVIRDGEWKLLVDQDNGSMLFNLQEDPNETTDLAPDHPETVRDLSEKLAAWEREMDTGREMITN</sequence>
<dbReference type="PROSITE" id="PS51257">
    <property type="entry name" value="PROKAR_LIPOPROTEIN"/>
    <property type="match status" value="1"/>
</dbReference>
<dbReference type="OrthoDB" id="9765065at2"/>
<dbReference type="GO" id="GO:0004065">
    <property type="term" value="F:arylsulfatase activity"/>
    <property type="evidence" value="ECO:0007669"/>
    <property type="project" value="TreeGrafter"/>
</dbReference>
<dbReference type="AlphaFoldDB" id="A0A2D0NEC8"/>
<proteinExistence type="inferred from homology"/>
<keyword evidence="2" id="KW-0378">Hydrolase</keyword>
<keyword evidence="5" id="KW-1185">Reference proteome</keyword>